<protein>
    <recommendedName>
        <fullName evidence="6">Transmembrane protein</fullName>
    </recommendedName>
</protein>
<keyword evidence="3" id="KW-0732">Signal</keyword>
<evidence type="ECO:0000313" key="5">
    <source>
        <dbReference type="Proteomes" id="UP001642484"/>
    </source>
</evidence>
<keyword evidence="2" id="KW-1133">Transmembrane helix</keyword>
<keyword evidence="5" id="KW-1185">Reference proteome</keyword>
<evidence type="ECO:0000256" key="3">
    <source>
        <dbReference type="SAM" id="SignalP"/>
    </source>
</evidence>
<feature type="transmembrane region" description="Helical" evidence="2">
    <location>
        <begin position="89"/>
        <end position="111"/>
    </location>
</feature>
<name>A0ABP0PUQ7_9DINO</name>
<organism evidence="4 5">
    <name type="scientific">Durusdinium trenchii</name>
    <dbReference type="NCBI Taxonomy" id="1381693"/>
    <lineage>
        <taxon>Eukaryota</taxon>
        <taxon>Sar</taxon>
        <taxon>Alveolata</taxon>
        <taxon>Dinophyceae</taxon>
        <taxon>Suessiales</taxon>
        <taxon>Symbiodiniaceae</taxon>
        <taxon>Durusdinium</taxon>
    </lineage>
</organism>
<evidence type="ECO:0008006" key="6">
    <source>
        <dbReference type="Google" id="ProtNLM"/>
    </source>
</evidence>
<feature type="signal peptide" evidence="3">
    <location>
        <begin position="1"/>
        <end position="24"/>
    </location>
</feature>
<keyword evidence="2" id="KW-0472">Membrane</keyword>
<proteinExistence type="predicted"/>
<gene>
    <name evidence="4" type="ORF">CCMP2556_LOCUS38671</name>
</gene>
<reference evidence="4 5" key="1">
    <citation type="submission" date="2024-02" db="EMBL/GenBank/DDBJ databases">
        <authorList>
            <person name="Chen Y."/>
            <person name="Shah S."/>
            <person name="Dougan E. K."/>
            <person name="Thang M."/>
            <person name="Chan C."/>
        </authorList>
    </citation>
    <scope>NUCLEOTIDE SEQUENCE [LARGE SCALE GENOMIC DNA]</scope>
</reference>
<comment type="caution">
    <text evidence="4">The sequence shown here is derived from an EMBL/GenBank/DDBJ whole genome shotgun (WGS) entry which is preliminary data.</text>
</comment>
<feature type="compositionally biased region" description="Polar residues" evidence="1">
    <location>
        <begin position="31"/>
        <end position="50"/>
    </location>
</feature>
<feature type="region of interest" description="Disordered" evidence="1">
    <location>
        <begin position="31"/>
        <end position="60"/>
    </location>
</feature>
<evidence type="ECO:0000256" key="1">
    <source>
        <dbReference type="SAM" id="MobiDB-lite"/>
    </source>
</evidence>
<evidence type="ECO:0000313" key="4">
    <source>
        <dbReference type="EMBL" id="CAK9078455.1"/>
    </source>
</evidence>
<dbReference type="EMBL" id="CAXAMN010023572">
    <property type="protein sequence ID" value="CAK9078455.1"/>
    <property type="molecule type" value="Genomic_DNA"/>
</dbReference>
<accession>A0ABP0PUQ7</accession>
<feature type="chain" id="PRO_5047200128" description="Transmembrane protein" evidence="3">
    <location>
        <begin position="25"/>
        <end position="171"/>
    </location>
</feature>
<keyword evidence="2" id="KW-0812">Transmembrane</keyword>
<evidence type="ECO:0000256" key="2">
    <source>
        <dbReference type="SAM" id="Phobius"/>
    </source>
</evidence>
<dbReference type="Proteomes" id="UP001642484">
    <property type="component" value="Unassembled WGS sequence"/>
</dbReference>
<sequence>MVGTFSAMRLPCLLCLALLRPSLSGNVNVENATSPSEVPKGTSQVTSNESLVDENRTQSSSVTLDAVNDTRLSGKEKAMPKLRKRLEAAPFQTVIFMLFWVCCCSFCCYSATHSQEVRTMILRRNQRSQMAEIAEKEMGQLRHSEPAGTVGLASSFDGLLSSASTYTPPRL</sequence>